<dbReference type="SUPFAM" id="SSF52833">
    <property type="entry name" value="Thioredoxin-like"/>
    <property type="match status" value="1"/>
</dbReference>
<accession>A0A6A5ZV25</accession>
<gene>
    <name evidence="2" type="ORF">BDV96DRAFT_11289</name>
</gene>
<dbReference type="EMBL" id="ML977310">
    <property type="protein sequence ID" value="KAF2122935.1"/>
    <property type="molecule type" value="Genomic_DNA"/>
</dbReference>
<dbReference type="PANTHER" id="PTHR13887:SF52">
    <property type="entry name" value="DSBA-LIKE THIOREDOXIN DOMAIN-CONTAINING PROTEIN"/>
    <property type="match status" value="1"/>
</dbReference>
<evidence type="ECO:0000313" key="3">
    <source>
        <dbReference type="Proteomes" id="UP000799770"/>
    </source>
</evidence>
<protein>
    <submittedName>
        <fullName evidence="2">Thioredoxin-like protein</fullName>
    </submittedName>
</protein>
<dbReference type="AlphaFoldDB" id="A0A6A5ZV25"/>
<keyword evidence="3" id="KW-1185">Reference proteome</keyword>
<dbReference type="Pfam" id="PF01323">
    <property type="entry name" value="DSBA"/>
    <property type="match status" value="1"/>
</dbReference>
<dbReference type="InterPro" id="IPR001853">
    <property type="entry name" value="DSBA-like_thioredoxin_dom"/>
</dbReference>
<evidence type="ECO:0000259" key="1">
    <source>
        <dbReference type="Pfam" id="PF01323"/>
    </source>
</evidence>
<dbReference type="OrthoDB" id="1930760at2759"/>
<proteinExistence type="predicted"/>
<dbReference type="Proteomes" id="UP000799770">
    <property type="component" value="Unassembled WGS sequence"/>
</dbReference>
<feature type="domain" description="DSBA-like thioredoxin" evidence="1">
    <location>
        <begin position="6"/>
        <end position="219"/>
    </location>
</feature>
<dbReference type="Gene3D" id="3.40.30.10">
    <property type="entry name" value="Glutaredoxin"/>
    <property type="match status" value="1"/>
</dbReference>
<dbReference type="GO" id="GO:0016491">
    <property type="term" value="F:oxidoreductase activity"/>
    <property type="evidence" value="ECO:0007669"/>
    <property type="project" value="InterPro"/>
</dbReference>
<organism evidence="2 3">
    <name type="scientific">Lophiotrema nucula</name>
    <dbReference type="NCBI Taxonomy" id="690887"/>
    <lineage>
        <taxon>Eukaryota</taxon>
        <taxon>Fungi</taxon>
        <taxon>Dikarya</taxon>
        <taxon>Ascomycota</taxon>
        <taxon>Pezizomycotina</taxon>
        <taxon>Dothideomycetes</taxon>
        <taxon>Pleosporomycetidae</taxon>
        <taxon>Pleosporales</taxon>
        <taxon>Lophiotremataceae</taxon>
        <taxon>Lophiotrema</taxon>
    </lineage>
</organism>
<dbReference type="PANTHER" id="PTHR13887">
    <property type="entry name" value="GLUTATHIONE S-TRANSFERASE KAPPA"/>
    <property type="match status" value="1"/>
</dbReference>
<reference evidence="2" key="1">
    <citation type="journal article" date="2020" name="Stud. Mycol.">
        <title>101 Dothideomycetes genomes: a test case for predicting lifestyles and emergence of pathogens.</title>
        <authorList>
            <person name="Haridas S."/>
            <person name="Albert R."/>
            <person name="Binder M."/>
            <person name="Bloem J."/>
            <person name="Labutti K."/>
            <person name="Salamov A."/>
            <person name="Andreopoulos B."/>
            <person name="Baker S."/>
            <person name="Barry K."/>
            <person name="Bills G."/>
            <person name="Bluhm B."/>
            <person name="Cannon C."/>
            <person name="Castanera R."/>
            <person name="Culley D."/>
            <person name="Daum C."/>
            <person name="Ezra D."/>
            <person name="Gonzalez J."/>
            <person name="Henrissat B."/>
            <person name="Kuo A."/>
            <person name="Liang C."/>
            <person name="Lipzen A."/>
            <person name="Lutzoni F."/>
            <person name="Magnuson J."/>
            <person name="Mondo S."/>
            <person name="Nolan M."/>
            <person name="Ohm R."/>
            <person name="Pangilinan J."/>
            <person name="Park H.-J."/>
            <person name="Ramirez L."/>
            <person name="Alfaro M."/>
            <person name="Sun H."/>
            <person name="Tritt A."/>
            <person name="Yoshinaga Y."/>
            <person name="Zwiers L.-H."/>
            <person name="Turgeon B."/>
            <person name="Goodwin S."/>
            <person name="Spatafora J."/>
            <person name="Crous P."/>
            <person name="Grigoriev I."/>
        </authorList>
    </citation>
    <scope>NUCLEOTIDE SEQUENCE</scope>
    <source>
        <strain evidence="2">CBS 627.86</strain>
    </source>
</reference>
<name>A0A6A5ZV25_9PLEO</name>
<evidence type="ECO:0000313" key="2">
    <source>
        <dbReference type="EMBL" id="KAF2122935.1"/>
    </source>
</evidence>
<sequence>MPYESTITFTLDTICPWTYLGYLRLQKALAQYRASNPDARATFTLKFAPYQLYPDASKSGQDKYEWYKKEKYQDSAEKMGMYTKYLGSLGRAEGIDFDFTGTIANTLDAHRVLQWVQENKGEESAGKCLDSLYAQYFTARAHPSSPSTLTTACLAAGLSPTEAKNLVEDESEGLMETKMAIREQAGNGVDSVPYVMFEGKRRDFTLVGAKDVAEYVKTLEQVGKECS</sequence>
<dbReference type="InterPro" id="IPR036249">
    <property type="entry name" value="Thioredoxin-like_sf"/>
</dbReference>